<protein>
    <submittedName>
        <fullName evidence="2">Ketosteroid isomerase-like protein</fullName>
    </submittedName>
</protein>
<dbReference type="SUPFAM" id="SSF54427">
    <property type="entry name" value="NTF2-like"/>
    <property type="match status" value="1"/>
</dbReference>
<dbReference type="Proteomes" id="UP000292027">
    <property type="component" value="Unassembled WGS sequence"/>
</dbReference>
<proteinExistence type="predicted"/>
<feature type="domain" description="SnoaL-like" evidence="1">
    <location>
        <begin position="10"/>
        <end position="117"/>
    </location>
</feature>
<evidence type="ECO:0000313" key="2">
    <source>
        <dbReference type="EMBL" id="RZU19509.1"/>
    </source>
</evidence>
<dbReference type="GO" id="GO:0016853">
    <property type="term" value="F:isomerase activity"/>
    <property type="evidence" value="ECO:0007669"/>
    <property type="project" value="UniProtKB-KW"/>
</dbReference>
<dbReference type="RefSeq" id="WP_130441436.1">
    <property type="nucleotide sequence ID" value="NZ_SHKR01000011.1"/>
</dbReference>
<reference evidence="2 3" key="1">
    <citation type="journal article" date="2015" name="Stand. Genomic Sci.">
        <title>Genomic Encyclopedia of Bacterial and Archaeal Type Strains, Phase III: the genomes of soil and plant-associated and newly described type strains.</title>
        <authorList>
            <person name="Whitman W.B."/>
            <person name="Woyke T."/>
            <person name="Klenk H.P."/>
            <person name="Zhou Y."/>
            <person name="Lilburn T.G."/>
            <person name="Beck B.J."/>
            <person name="De Vos P."/>
            <person name="Vandamme P."/>
            <person name="Eisen J.A."/>
            <person name="Garrity G."/>
            <person name="Hugenholtz P."/>
            <person name="Kyrpides N.C."/>
        </authorList>
    </citation>
    <scope>NUCLEOTIDE SEQUENCE [LARGE SCALE GENOMIC DNA]</scope>
    <source>
        <strain evidence="2 3">VKM Ac-2540</strain>
    </source>
</reference>
<accession>A0A4Q7XAB5</accession>
<dbReference type="EMBL" id="SHKR01000011">
    <property type="protein sequence ID" value="RZU19509.1"/>
    <property type="molecule type" value="Genomic_DNA"/>
</dbReference>
<dbReference type="AlphaFoldDB" id="A0A4Q7XAB5"/>
<evidence type="ECO:0000259" key="1">
    <source>
        <dbReference type="Pfam" id="PF12680"/>
    </source>
</evidence>
<dbReference type="Gene3D" id="3.10.450.50">
    <property type="match status" value="1"/>
</dbReference>
<dbReference type="OrthoDB" id="3681559at2"/>
<keyword evidence="2" id="KW-0413">Isomerase</keyword>
<dbReference type="InterPro" id="IPR037401">
    <property type="entry name" value="SnoaL-like"/>
</dbReference>
<keyword evidence="3" id="KW-1185">Reference proteome</keyword>
<comment type="caution">
    <text evidence="2">The sequence shown here is derived from an EMBL/GenBank/DDBJ whole genome shotgun (WGS) entry which is preliminary data.</text>
</comment>
<gene>
    <name evidence="2" type="ORF">EV645_1720</name>
</gene>
<dbReference type="Pfam" id="PF12680">
    <property type="entry name" value="SnoaL_2"/>
    <property type="match status" value="1"/>
</dbReference>
<organism evidence="2 3">
    <name type="scientific">Kribbella rubisoli</name>
    <dbReference type="NCBI Taxonomy" id="3075929"/>
    <lineage>
        <taxon>Bacteria</taxon>
        <taxon>Bacillati</taxon>
        <taxon>Actinomycetota</taxon>
        <taxon>Actinomycetes</taxon>
        <taxon>Propionibacteriales</taxon>
        <taxon>Kribbellaceae</taxon>
        <taxon>Kribbella</taxon>
    </lineage>
</organism>
<evidence type="ECO:0000313" key="3">
    <source>
        <dbReference type="Proteomes" id="UP000292027"/>
    </source>
</evidence>
<name>A0A4Q7XAB5_9ACTN</name>
<dbReference type="InterPro" id="IPR032710">
    <property type="entry name" value="NTF2-like_dom_sf"/>
</dbReference>
<sequence>MTPEEVFLKLVHGVADRDFAVLPELYAEQTDVRHPMNPYGDHPVLSRAALAEHFGVNGPRVSELVRFQPANIRVHQTADPEVIVAEFDYAGTVLATGEPFTAPAIFVLRVRDGLIVESRDYIDHLAMIRARGQVDQLITHLREPATAPAAS</sequence>